<dbReference type="VEuPathDB" id="AmoebaDB:FDP41_008246"/>
<sequence length="336" mass="36013">MASSAAETAVSLHARTSSPVREDSKACSNTTTTSSKQKLVNTSSSSSLGRSGVIISQDDSERLGNELSSSSSSSCCILTECCCCCLNSTNAATASSSSSSSSMDNALQFLALTGNTLSEDSNRILCVPNAGGNSVFSEVLSFELVKMLIESLCTSIRVSLHKTEMELVYKEGSKITDMCIALNNTVTNETELMGCSVTRCFNFMNLEEVVSDASIKQLLKKKLSGIIDSTNGVIGDQWSRQILHIWTSNMQTAQAVQRIFGNEISDELKSNTIVIITVTCAGMECIFKEKGDDAKMVMKLLGLNVEQAVDESSVDSGEVDDDDIDNFDVFLGSITM</sequence>
<dbReference type="RefSeq" id="XP_044558255.1">
    <property type="nucleotide sequence ID" value="XM_044712079.1"/>
</dbReference>
<dbReference type="OrthoDB" id="10260545at2759"/>
<accession>A0A6A5BFG3</accession>
<evidence type="ECO:0000313" key="2">
    <source>
        <dbReference type="EMBL" id="KAF0973542.1"/>
    </source>
</evidence>
<feature type="compositionally biased region" description="Low complexity" evidence="1">
    <location>
        <begin position="34"/>
        <end position="51"/>
    </location>
</feature>
<comment type="caution">
    <text evidence="2">The sequence shown here is derived from an EMBL/GenBank/DDBJ whole genome shotgun (WGS) entry which is preliminary data.</text>
</comment>
<organism evidence="2 3">
    <name type="scientific">Naegleria fowleri</name>
    <name type="common">Brain eating amoeba</name>
    <dbReference type="NCBI Taxonomy" id="5763"/>
    <lineage>
        <taxon>Eukaryota</taxon>
        <taxon>Discoba</taxon>
        <taxon>Heterolobosea</taxon>
        <taxon>Tetramitia</taxon>
        <taxon>Eutetramitia</taxon>
        <taxon>Vahlkampfiidae</taxon>
        <taxon>Naegleria</taxon>
    </lineage>
</organism>
<dbReference type="GeneID" id="68115464"/>
<protein>
    <submittedName>
        <fullName evidence="2">Uncharacterized protein</fullName>
    </submittedName>
</protein>
<name>A0A6A5BFG3_NAEFO</name>
<proteinExistence type="predicted"/>
<dbReference type="Proteomes" id="UP000444721">
    <property type="component" value="Unassembled WGS sequence"/>
</dbReference>
<gene>
    <name evidence="2" type="ORF">FDP41_008246</name>
</gene>
<keyword evidence="3" id="KW-1185">Reference proteome</keyword>
<dbReference type="VEuPathDB" id="AmoebaDB:NfTy_091080"/>
<dbReference type="VEuPathDB" id="AmoebaDB:NF0002910"/>
<evidence type="ECO:0000256" key="1">
    <source>
        <dbReference type="SAM" id="MobiDB-lite"/>
    </source>
</evidence>
<dbReference type="EMBL" id="VFQX01000060">
    <property type="protein sequence ID" value="KAF0973542.1"/>
    <property type="molecule type" value="Genomic_DNA"/>
</dbReference>
<evidence type="ECO:0000313" key="3">
    <source>
        <dbReference type="Proteomes" id="UP000444721"/>
    </source>
</evidence>
<dbReference type="OMA" id="CSVTRCF"/>
<reference evidence="2 3" key="1">
    <citation type="journal article" date="2019" name="Sci. Rep.">
        <title>Nanopore sequencing improves the draft genome of the human pathogenic amoeba Naegleria fowleri.</title>
        <authorList>
            <person name="Liechti N."/>
            <person name="Schurch N."/>
            <person name="Bruggmann R."/>
            <person name="Wittwer M."/>
        </authorList>
    </citation>
    <scope>NUCLEOTIDE SEQUENCE [LARGE SCALE GENOMIC DNA]</scope>
    <source>
        <strain evidence="2 3">ATCC 30894</strain>
    </source>
</reference>
<dbReference type="AlphaFoldDB" id="A0A6A5BFG3"/>
<feature type="region of interest" description="Disordered" evidence="1">
    <location>
        <begin position="1"/>
        <end position="51"/>
    </location>
</feature>